<dbReference type="Pfam" id="PF12705">
    <property type="entry name" value="PDDEXK_1"/>
    <property type="match status" value="1"/>
</dbReference>
<evidence type="ECO:0000256" key="1">
    <source>
        <dbReference type="SAM" id="Coils"/>
    </source>
</evidence>
<accession>X0UHP8</accession>
<keyword evidence="1" id="KW-0175">Coiled coil</keyword>
<reference evidence="3" key="1">
    <citation type="journal article" date="2014" name="Front. Microbiol.">
        <title>High frequency of phylogenetically diverse reductive dehalogenase-homologous genes in deep subseafloor sedimentary metagenomes.</title>
        <authorList>
            <person name="Kawai M."/>
            <person name="Futagami T."/>
            <person name="Toyoda A."/>
            <person name="Takaki Y."/>
            <person name="Nishi S."/>
            <person name="Hori S."/>
            <person name="Arai W."/>
            <person name="Tsubouchi T."/>
            <person name="Morono Y."/>
            <person name="Uchiyama I."/>
            <person name="Ito T."/>
            <person name="Fujiyama A."/>
            <person name="Inagaki F."/>
            <person name="Takami H."/>
        </authorList>
    </citation>
    <scope>NUCLEOTIDE SEQUENCE</scope>
    <source>
        <strain evidence="3">Expedition CK06-06</strain>
    </source>
</reference>
<gene>
    <name evidence="3" type="ORF">S01H1_23821</name>
</gene>
<feature type="domain" description="PD-(D/E)XK endonuclease-like" evidence="2">
    <location>
        <begin position="1"/>
        <end position="108"/>
    </location>
</feature>
<evidence type="ECO:0000259" key="2">
    <source>
        <dbReference type="Pfam" id="PF12705"/>
    </source>
</evidence>
<proteinExistence type="predicted"/>
<comment type="caution">
    <text evidence="3">The sequence shown here is derived from an EMBL/GenBank/DDBJ whole genome shotgun (WGS) entry which is preliminary data.</text>
</comment>
<dbReference type="Gene3D" id="3.90.320.10">
    <property type="match status" value="1"/>
</dbReference>
<dbReference type="EMBL" id="BARS01013900">
    <property type="protein sequence ID" value="GAF88025.1"/>
    <property type="molecule type" value="Genomic_DNA"/>
</dbReference>
<protein>
    <recommendedName>
        <fullName evidence="2">PD-(D/E)XK endonuclease-like domain-containing protein</fullName>
    </recommendedName>
</protein>
<organism evidence="3">
    <name type="scientific">marine sediment metagenome</name>
    <dbReference type="NCBI Taxonomy" id="412755"/>
    <lineage>
        <taxon>unclassified sequences</taxon>
        <taxon>metagenomes</taxon>
        <taxon>ecological metagenomes</taxon>
    </lineage>
</organism>
<feature type="coiled-coil region" evidence="1">
    <location>
        <begin position="61"/>
        <end position="88"/>
    </location>
</feature>
<dbReference type="AlphaFoldDB" id="X0UHP8"/>
<dbReference type="InterPro" id="IPR038726">
    <property type="entry name" value="PDDEXK_AddAB-type"/>
</dbReference>
<name>X0UHP8_9ZZZZ</name>
<evidence type="ECO:0000313" key="3">
    <source>
        <dbReference type="EMBL" id="GAF88025.1"/>
    </source>
</evidence>
<feature type="non-terminal residue" evidence="3">
    <location>
        <position position="1"/>
    </location>
</feature>
<sequence>DRVDKTDQGFEIVDYKTADKVASQKKVDKDEQLTIYALAAKEALKIEPTSLALYFLKQNKKVTTKRTKEQLEKEKERVVETAEAIRKSKFPAKPGILCHYCDFRNICPAFKLAPP</sequence>
<feature type="non-terminal residue" evidence="3">
    <location>
        <position position="115"/>
    </location>
</feature>
<dbReference type="InterPro" id="IPR011604">
    <property type="entry name" value="PDDEXK-like_dom_sf"/>
</dbReference>